<accession>A0A1G1W5K3</accession>
<keyword evidence="1" id="KW-1133">Transmembrane helix</keyword>
<keyword evidence="1" id="KW-0472">Membrane</keyword>
<evidence type="ECO:0000256" key="1">
    <source>
        <dbReference type="SAM" id="Phobius"/>
    </source>
</evidence>
<evidence type="ECO:0008006" key="4">
    <source>
        <dbReference type="Google" id="ProtNLM"/>
    </source>
</evidence>
<evidence type="ECO:0000313" key="2">
    <source>
        <dbReference type="EMBL" id="OGY22966.1"/>
    </source>
</evidence>
<reference evidence="2 3" key="1">
    <citation type="journal article" date="2016" name="Nat. Commun.">
        <title>Thousands of microbial genomes shed light on interconnected biogeochemical processes in an aquifer system.</title>
        <authorList>
            <person name="Anantharaman K."/>
            <person name="Brown C.T."/>
            <person name="Hug L.A."/>
            <person name="Sharon I."/>
            <person name="Castelle C.J."/>
            <person name="Probst A.J."/>
            <person name="Thomas B.C."/>
            <person name="Singh A."/>
            <person name="Wilkins M.J."/>
            <person name="Karaoz U."/>
            <person name="Brodie E.L."/>
            <person name="Williams K.H."/>
            <person name="Hubbard S.S."/>
            <person name="Banfield J.F."/>
        </authorList>
    </citation>
    <scope>NUCLEOTIDE SEQUENCE [LARGE SCALE GENOMIC DNA]</scope>
</reference>
<feature type="transmembrane region" description="Helical" evidence="1">
    <location>
        <begin position="12"/>
        <end position="36"/>
    </location>
</feature>
<proteinExistence type="predicted"/>
<dbReference type="Proteomes" id="UP000176631">
    <property type="component" value="Unassembled WGS sequence"/>
</dbReference>
<keyword evidence="1" id="KW-0812">Transmembrane</keyword>
<protein>
    <recommendedName>
        <fullName evidence="4">Asl1-like glycosyl hydrolase catalytic domain-containing protein</fullName>
    </recommendedName>
</protein>
<gene>
    <name evidence="2" type="ORF">A2172_03475</name>
</gene>
<dbReference type="SUPFAM" id="SSF51445">
    <property type="entry name" value="(Trans)glycosidases"/>
    <property type="match status" value="1"/>
</dbReference>
<dbReference type="AlphaFoldDB" id="A0A1G1W5K3"/>
<name>A0A1G1W5K3_9BACT</name>
<comment type="caution">
    <text evidence="2">The sequence shown here is derived from an EMBL/GenBank/DDBJ whole genome shotgun (WGS) entry which is preliminary data.</text>
</comment>
<sequence length="339" mass="38590">MLRFIKKHKIISVLLGIFSLILLFLIYYTATAWVGVPTERNYPTYIKGVWGPAMPFVLGKDIPDIKKDNINLVSVGPPVNVPSWAVGITDYAQQTMLLHLIKAAKKEKIAVHLAPEGTNPLGDDPAKLSDKTIDDYSKEVIKWARFAEKYGVEYFSPFNEPDCIFGGERAIEWHKKILPEIRKVYFGKIYGKWGCYECINRDCSGERFKNRIAAIQRVESSKDFDGVMLDLFPPDRAEWLKEFKEFEFADFVKETSSAAEKLNLPIIVGEFAISTKKPALYKAIMPGIEVSEEEQASFTGWYLATVMPYYDGVFYSAWSLPGYGMKGKLVEEVVREKIF</sequence>
<dbReference type="InterPro" id="IPR017853">
    <property type="entry name" value="GH"/>
</dbReference>
<dbReference type="Gene3D" id="3.20.20.80">
    <property type="entry name" value="Glycosidases"/>
    <property type="match status" value="1"/>
</dbReference>
<organism evidence="2 3">
    <name type="scientific">Candidatus Woykebacteria bacterium RBG_13_40_15</name>
    <dbReference type="NCBI Taxonomy" id="1802593"/>
    <lineage>
        <taxon>Bacteria</taxon>
        <taxon>Candidatus Woykeibacteriota</taxon>
    </lineage>
</organism>
<evidence type="ECO:0000313" key="3">
    <source>
        <dbReference type="Proteomes" id="UP000176631"/>
    </source>
</evidence>
<dbReference type="EMBL" id="MHCP01000030">
    <property type="protein sequence ID" value="OGY22966.1"/>
    <property type="molecule type" value="Genomic_DNA"/>
</dbReference>